<accession>A0A8R1IDJ6</accession>
<dbReference type="EnsemblMetazoa" id="CJA32631.1">
    <property type="protein sequence ID" value="CJA32631.1"/>
    <property type="gene ID" value="WBGene00208478"/>
</dbReference>
<reference evidence="2" key="1">
    <citation type="submission" date="2010-08" db="EMBL/GenBank/DDBJ databases">
        <authorList>
            <consortium name="Caenorhabditis japonica Sequencing Consortium"/>
            <person name="Wilson R.K."/>
        </authorList>
    </citation>
    <scope>NUCLEOTIDE SEQUENCE [LARGE SCALE GENOMIC DNA]</scope>
    <source>
        <strain evidence="2">DF5081</strain>
    </source>
</reference>
<reference evidence="1" key="2">
    <citation type="submission" date="2022-06" db="UniProtKB">
        <authorList>
            <consortium name="EnsemblMetazoa"/>
        </authorList>
    </citation>
    <scope>IDENTIFICATION</scope>
    <source>
        <strain evidence="1">DF5081</strain>
    </source>
</reference>
<proteinExistence type="predicted"/>
<sequence length="98" mass="11383">MEDEKKRNTNVWISYAVIDKFDNYCAVVEQCRQVGHVDIKHFHDLLGLRDEVLKCIQNYLRIGLPVNNKKTPVYPTGIDELYAPYDYEFLCGNVISGE</sequence>
<organism evidence="1 2">
    <name type="scientific">Caenorhabditis japonica</name>
    <dbReference type="NCBI Taxonomy" id="281687"/>
    <lineage>
        <taxon>Eukaryota</taxon>
        <taxon>Metazoa</taxon>
        <taxon>Ecdysozoa</taxon>
        <taxon>Nematoda</taxon>
        <taxon>Chromadorea</taxon>
        <taxon>Rhabditida</taxon>
        <taxon>Rhabditina</taxon>
        <taxon>Rhabditomorpha</taxon>
        <taxon>Rhabditoidea</taxon>
        <taxon>Rhabditidae</taxon>
        <taxon>Peloderinae</taxon>
        <taxon>Caenorhabditis</taxon>
    </lineage>
</organism>
<protein>
    <submittedName>
        <fullName evidence="1">Uncharacterized protein</fullName>
    </submittedName>
</protein>
<name>A0A8R1IDJ6_CAEJA</name>
<evidence type="ECO:0000313" key="2">
    <source>
        <dbReference type="Proteomes" id="UP000005237"/>
    </source>
</evidence>
<dbReference type="Proteomes" id="UP000005237">
    <property type="component" value="Unassembled WGS sequence"/>
</dbReference>
<evidence type="ECO:0000313" key="1">
    <source>
        <dbReference type="EnsemblMetazoa" id="CJA32631.1"/>
    </source>
</evidence>
<dbReference type="AlphaFoldDB" id="A0A8R1IDJ6"/>
<keyword evidence="2" id="KW-1185">Reference proteome</keyword>